<dbReference type="Pfam" id="PF21836">
    <property type="entry name" value="DUF6895"/>
    <property type="match status" value="1"/>
</dbReference>
<proteinExistence type="predicted"/>
<dbReference type="GO" id="GO:0005829">
    <property type="term" value="C:cytosol"/>
    <property type="evidence" value="ECO:0007669"/>
    <property type="project" value="TreeGrafter"/>
</dbReference>
<dbReference type="Gene3D" id="3.30.559.30">
    <property type="entry name" value="Nonribosomal peptide synthetase, condensation domain"/>
    <property type="match status" value="1"/>
</dbReference>
<evidence type="ECO:0000313" key="4">
    <source>
        <dbReference type="EMBL" id="MBB0229645.1"/>
    </source>
</evidence>
<feature type="region of interest" description="Disordered" evidence="1">
    <location>
        <begin position="690"/>
        <end position="709"/>
    </location>
</feature>
<protein>
    <recommendedName>
        <fullName evidence="6">Condensation domain-containing protein</fullName>
    </recommendedName>
</protein>
<dbReference type="PANTHER" id="PTHR45527">
    <property type="entry name" value="NONRIBOSOMAL PEPTIDE SYNTHETASE"/>
    <property type="match status" value="1"/>
</dbReference>
<evidence type="ECO:0000256" key="1">
    <source>
        <dbReference type="SAM" id="MobiDB-lite"/>
    </source>
</evidence>
<dbReference type="RefSeq" id="WP_182662329.1">
    <property type="nucleotide sequence ID" value="NZ_VKHS01000149.1"/>
</dbReference>
<organism evidence="4 5">
    <name type="scientific">Streptomyces calidiresistens</name>
    <dbReference type="NCBI Taxonomy" id="1485586"/>
    <lineage>
        <taxon>Bacteria</taxon>
        <taxon>Bacillati</taxon>
        <taxon>Actinomycetota</taxon>
        <taxon>Actinomycetes</taxon>
        <taxon>Kitasatosporales</taxon>
        <taxon>Streptomycetaceae</taxon>
        <taxon>Streptomyces</taxon>
    </lineage>
</organism>
<dbReference type="InterPro" id="IPR023213">
    <property type="entry name" value="CAT-like_dom_sf"/>
</dbReference>
<comment type="caution">
    <text evidence="4">The sequence shown here is derived from an EMBL/GenBank/DDBJ whole genome shotgun (WGS) entry which is preliminary data.</text>
</comment>
<dbReference type="GO" id="GO:0009239">
    <property type="term" value="P:enterobactin biosynthetic process"/>
    <property type="evidence" value="ECO:0007669"/>
    <property type="project" value="TreeGrafter"/>
</dbReference>
<feature type="region of interest" description="Disordered" evidence="1">
    <location>
        <begin position="1"/>
        <end position="20"/>
    </location>
</feature>
<dbReference type="CDD" id="cd19531">
    <property type="entry name" value="LCL_NRPS-like"/>
    <property type="match status" value="1"/>
</dbReference>
<feature type="compositionally biased region" description="Low complexity" evidence="1">
    <location>
        <begin position="690"/>
        <end position="704"/>
    </location>
</feature>
<feature type="domain" description="Condensation" evidence="2">
    <location>
        <begin position="48"/>
        <end position="491"/>
    </location>
</feature>
<accession>A0A7W3T2B6</accession>
<dbReference type="InterPro" id="IPR001242">
    <property type="entry name" value="Condensation_dom"/>
</dbReference>
<feature type="domain" description="DUF6895" evidence="3">
    <location>
        <begin position="545"/>
        <end position="725"/>
    </location>
</feature>
<dbReference type="GO" id="GO:0031177">
    <property type="term" value="F:phosphopantetheine binding"/>
    <property type="evidence" value="ECO:0007669"/>
    <property type="project" value="TreeGrafter"/>
</dbReference>
<name>A0A7W3T2B6_9ACTN</name>
<dbReference type="InterPro" id="IPR054190">
    <property type="entry name" value="DUF6895"/>
</dbReference>
<evidence type="ECO:0000259" key="2">
    <source>
        <dbReference type="Pfam" id="PF00668"/>
    </source>
</evidence>
<keyword evidence="5" id="KW-1185">Reference proteome</keyword>
<evidence type="ECO:0008006" key="6">
    <source>
        <dbReference type="Google" id="ProtNLM"/>
    </source>
</evidence>
<gene>
    <name evidence="4" type="ORF">FOE67_08990</name>
</gene>
<sequence>MTTPRVAPAPITRGDLSPAARRLLEQRLRGRTDGPERAVIPRRSPRTGEAPLSAAQQRLYFLEQLDPGGTEYLMPAAWRFTGPLDIAALDGAVRDLVARHEQLRVVFPDHDGAPAQRVLPPDGAGLELVDPIAEGPSGDPGEAVARAVREAALRPFDLAAEPAFRATLIRAGHEEHVLVLAMHHIVSDGWSLDVLVRDLAEFHRARAGGGTPVLPPLPVDYTDYAVWQREADHDASLEYWRSTLAGVTPLELPTDHPRPETRSHVGAVHTVELSPELSEAVARIGRRAGTTPYTTLMAAFRTALALHSGQSDIAIGTIVANRERPEIERLVGFFVNTLVIRTDLPGDPTPDEVLRHTRDRVLGALSHQDLPFERVVDEVSPERDLSRNPLVQVLFSHTTVRDGDGFSLGAAVGTPEPIDLTTAKFDLSLEVRDEGGRRKLVFVHRPDLFTTATVARIADHTVAALRLFADHPDTPLSAGDLLTPGERELLLGPGSPARPEARATRPVPSVPERLTRWSRRDPDAIAVRAGGVELTRAALDRVPPDFLAPEGKSPYQRLEIRYYADRAGAPHGIEPYAELARRSPPVTLRAATTGASEDHPPLAVPEAYALTHAVFYLGDFGLTDPGLTADERRHACELIAVMLRHCAAHDLWDPAAELLLALHILGENPLGTAEGTAAVSCLRRAQRPDGAIPGRSAARAAADSDPPPEDFRKAYHTTLVTALMTLIVLSKRLP</sequence>
<evidence type="ECO:0000313" key="5">
    <source>
        <dbReference type="Proteomes" id="UP000530234"/>
    </source>
</evidence>
<evidence type="ECO:0000259" key="3">
    <source>
        <dbReference type="Pfam" id="PF21836"/>
    </source>
</evidence>
<reference evidence="5" key="1">
    <citation type="submission" date="2019-10" db="EMBL/GenBank/DDBJ databases">
        <title>Streptomyces sp. nov., a novel actinobacterium isolated from alkaline environment.</title>
        <authorList>
            <person name="Golinska P."/>
        </authorList>
    </citation>
    <scope>NUCLEOTIDE SEQUENCE [LARGE SCALE GENOMIC DNA]</scope>
    <source>
        <strain evidence="5">DSM 42108</strain>
    </source>
</reference>
<dbReference type="SUPFAM" id="SSF52777">
    <property type="entry name" value="CoA-dependent acyltransferases"/>
    <property type="match status" value="2"/>
</dbReference>
<dbReference type="Gene3D" id="3.30.559.10">
    <property type="entry name" value="Chloramphenicol acetyltransferase-like domain"/>
    <property type="match status" value="1"/>
</dbReference>
<dbReference type="GO" id="GO:0008610">
    <property type="term" value="P:lipid biosynthetic process"/>
    <property type="evidence" value="ECO:0007669"/>
    <property type="project" value="UniProtKB-ARBA"/>
</dbReference>
<dbReference type="EMBL" id="VKHS01000149">
    <property type="protein sequence ID" value="MBB0229645.1"/>
    <property type="molecule type" value="Genomic_DNA"/>
</dbReference>
<feature type="compositionally biased region" description="Basic and acidic residues" evidence="1">
    <location>
        <begin position="26"/>
        <end position="36"/>
    </location>
</feature>
<dbReference type="GO" id="GO:0009366">
    <property type="term" value="C:enterobactin synthetase complex"/>
    <property type="evidence" value="ECO:0007669"/>
    <property type="project" value="TreeGrafter"/>
</dbReference>
<feature type="region of interest" description="Disordered" evidence="1">
    <location>
        <begin position="26"/>
        <end position="52"/>
    </location>
</feature>
<dbReference type="Pfam" id="PF00668">
    <property type="entry name" value="Condensation"/>
    <property type="match status" value="1"/>
</dbReference>
<dbReference type="GO" id="GO:0047527">
    <property type="term" value="F:2,3-dihydroxybenzoate-serine ligase activity"/>
    <property type="evidence" value="ECO:0007669"/>
    <property type="project" value="TreeGrafter"/>
</dbReference>
<dbReference type="AlphaFoldDB" id="A0A7W3T2B6"/>
<dbReference type="PANTHER" id="PTHR45527:SF1">
    <property type="entry name" value="FATTY ACID SYNTHASE"/>
    <property type="match status" value="1"/>
</dbReference>
<dbReference type="Proteomes" id="UP000530234">
    <property type="component" value="Unassembled WGS sequence"/>
</dbReference>
<dbReference type="GO" id="GO:0043041">
    <property type="term" value="P:amino acid activation for nonribosomal peptide biosynthetic process"/>
    <property type="evidence" value="ECO:0007669"/>
    <property type="project" value="TreeGrafter"/>
</dbReference>